<dbReference type="InterPro" id="IPR036388">
    <property type="entry name" value="WH-like_DNA-bd_sf"/>
</dbReference>
<evidence type="ECO:0000313" key="2">
    <source>
        <dbReference type="EMBL" id="MVQ51110.1"/>
    </source>
</evidence>
<dbReference type="InterPro" id="IPR002831">
    <property type="entry name" value="Tscrpt_reg_TrmB_N"/>
</dbReference>
<dbReference type="AlphaFoldDB" id="A0A6L6XV90"/>
<dbReference type="Gene3D" id="1.10.10.10">
    <property type="entry name" value="Winged helix-like DNA-binding domain superfamily/Winged helix DNA-binding domain"/>
    <property type="match status" value="1"/>
</dbReference>
<keyword evidence="3" id="KW-1185">Reference proteome</keyword>
<sequence length="260" mass="28841">MLEALGLSEDEERAYQRLVAGPSESADEVATGLGVEASVAATALAGLEEKGRGYPPSMREDGWLFLTQGAFTDAAGHYAHSDVYFPEYTGRILVDGQEIWATDWSLFLNEKIADGDHDVVVETRVQRENPFWQLSTDVETRWSFRSEQPTSSRTVLPMIGVDYRMDLSATNSAPRGHYRFEVAFPTPQGPAASRIEHRRVEVSWGHGTTWERLPLSRCEKDACSVTVSNRAAATASLRAEAEDRLGRSVEQTIIDAYAVR</sequence>
<organism evidence="2 3">
    <name type="scientific">Nocardioides agri</name>
    <dbReference type="NCBI Taxonomy" id="2682843"/>
    <lineage>
        <taxon>Bacteria</taxon>
        <taxon>Bacillati</taxon>
        <taxon>Actinomycetota</taxon>
        <taxon>Actinomycetes</taxon>
        <taxon>Propionibacteriales</taxon>
        <taxon>Nocardioidaceae</taxon>
        <taxon>Nocardioides</taxon>
    </lineage>
</organism>
<dbReference type="Proteomes" id="UP000473525">
    <property type="component" value="Unassembled WGS sequence"/>
</dbReference>
<reference evidence="2 3" key="1">
    <citation type="submission" date="2019-12" db="EMBL/GenBank/DDBJ databases">
        <authorList>
            <person name="Huq M.A."/>
        </authorList>
    </citation>
    <scope>NUCLEOTIDE SEQUENCE [LARGE SCALE GENOMIC DNA]</scope>
    <source>
        <strain evidence="2 3">MAH-18</strain>
    </source>
</reference>
<proteinExistence type="predicted"/>
<dbReference type="RefSeq" id="WP_157344328.1">
    <property type="nucleotide sequence ID" value="NZ_WSEK01000004.1"/>
</dbReference>
<feature type="domain" description="Transcription regulator TrmB N-terminal" evidence="1">
    <location>
        <begin position="2"/>
        <end position="51"/>
    </location>
</feature>
<gene>
    <name evidence="2" type="ORF">GON03_18165</name>
</gene>
<accession>A0A6L6XV90</accession>
<dbReference type="Pfam" id="PF01978">
    <property type="entry name" value="TrmB"/>
    <property type="match status" value="1"/>
</dbReference>
<name>A0A6L6XV90_9ACTN</name>
<dbReference type="EMBL" id="WSEK01000004">
    <property type="protein sequence ID" value="MVQ51110.1"/>
    <property type="molecule type" value="Genomic_DNA"/>
</dbReference>
<evidence type="ECO:0000313" key="3">
    <source>
        <dbReference type="Proteomes" id="UP000473525"/>
    </source>
</evidence>
<evidence type="ECO:0000259" key="1">
    <source>
        <dbReference type="Pfam" id="PF01978"/>
    </source>
</evidence>
<comment type="caution">
    <text evidence="2">The sequence shown here is derived from an EMBL/GenBank/DDBJ whole genome shotgun (WGS) entry which is preliminary data.</text>
</comment>
<protein>
    <recommendedName>
        <fullName evidence="1">Transcription regulator TrmB N-terminal domain-containing protein</fullName>
    </recommendedName>
</protein>